<evidence type="ECO:0000313" key="3">
    <source>
        <dbReference type="Proteomes" id="UP001152797"/>
    </source>
</evidence>
<keyword evidence="3" id="KW-1185">Reference proteome</keyword>
<dbReference type="EMBL" id="CAMXCT030003979">
    <property type="protein sequence ID" value="CAL4794461.1"/>
    <property type="molecule type" value="Genomic_DNA"/>
</dbReference>
<accession>A0A9P1DAI6</accession>
<proteinExistence type="predicted"/>
<dbReference type="EMBL" id="CAMXCT010003979">
    <property type="protein sequence ID" value="CAI4007149.1"/>
    <property type="molecule type" value="Genomic_DNA"/>
</dbReference>
<gene>
    <name evidence="1" type="ORF">C1SCF055_LOCUS32721</name>
</gene>
<dbReference type="OrthoDB" id="660555at2759"/>
<sequence>MESLEEVLEEPEALATRVALVRDNAAKRAQCHAAFNIEEAFWDGMERGSNAEMLITVSYILELITAVMERHDTSRGQLVDSLGFMSCVVSYDLGRRCLDLLRRMMLSSDQCREEAGRGVKTIVVPTVMAFGEENINSDVTKTILLGLLDMVQEQQIREEVCDIIEELLPMMLTWFLAEEYLMEAEAHIVKLLAYITGPEEYAQKAASPDLAARCISHLENKALFDSQRLRSTWMDVLRISQNIVKYGSADIVDMFYKAAIHSKMVARLRQVLTSTKGRHNDLPLEARTIALICHFASAIMTRSPEALHECCDPICLHDVLCHLLRAHVVDPIIMEAVTRALRVMLEDPKVYHKQAIKVVEELRKVTPLLQFLGQKKYPELYKLAMNHDGSQESDPPPFAELENDLVTSAMVGIVSLVEFFAAEDDSIEDDQARQLVNDAMNVQGRETILLKLLVIPNDDLKLIVMRCLSKVPLSQIEPDEMGAIVQCLSDVKNIGEGRTEEMLALVVRQLQRLLLAPGETGQHFCTSFAERAVAECSEILLANSVRATTKESDEREKLELSCAIVSFYFSCSGIPSLRSCLRNPTIDALFPRIMKLEEELHTPLAMDVSLEQTWLGRSLENLLQCFQGDRQLQRDRKVTIRILCQIGNVLEGRSSYQSRRNGRKMLSLQEMTQVEAEMWNMQAVQKGQRFLDNQEWEDRILQAVNFVGAGGPTRLQEFLLDLAAQEREEYYLDQYGKISEKPDMILLEVEVLKNQRQGGASQLREEEAQQVDLAEADINEYEKVAGRDVLMIAMQREEEEMDDDQSALFAHRPDSLNLDEEVFHDLKTGRANLAFAAAAYLRILHALLVLPPDPSCRQQILRELRQPERLAKLIALISGLPALSCHVAAKFLRVMSHALAIGADDGDLPSPTLEHFSMVAMFIQRLAESLLFLLKLTKDQRLDHKEEVLSVEIARFVGSMAQTAPRLSRVSNRFDQPDLQRIYIEKLLDWLVPSAALRIFVAMILYELQLDSGATSKAIHHEFVRDAYKRVGMKEQALSALSQILIRCSAYRYDVLEVFSVGEVFLAQNVRPSFLGELLMNLNLGSFTLFVEKFIADYNLRTKEQHVLFMETVRVQSKQGFNICLFVVTNCKVFLLEPSRNKPTFAAEGETFECWDASWEAMFPREPTVLWERDFSSLVRLWLGYGSQILAVEWQGPGKGQDLVSSPSDNKIQSEVYLFHRPDRCTTLAETLRAAAAQGEAGAVPILMDPAFRNLVLAQTQEEQVLAITVAVHGPKPRQGLFTSEQKADPTPRLFVLTAASVLEFDIKSSAWAPIKELDPAIFDDFTPADLEEAAEEEEEDVLPAPSEEDMALRHLLRLCGSQLPVPEGAPDGTSRPVLSLVKKYALPPTEISFETRNEADLSLQFSSGALCIRFFTDSSREIWRRGLAYALVKSEKGWSRQY</sequence>
<dbReference type="Proteomes" id="UP001152797">
    <property type="component" value="Unassembled WGS sequence"/>
</dbReference>
<organism evidence="1">
    <name type="scientific">Cladocopium goreaui</name>
    <dbReference type="NCBI Taxonomy" id="2562237"/>
    <lineage>
        <taxon>Eukaryota</taxon>
        <taxon>Sar</taxon>
        <taxon>Alveolata</taxon>
        <taxon>Dinophyceae</taxon>
        <taxon>Suessiales</taxon>
        <taxon>Symbiodiniaceae</taxon>
        <taxon>Cladocopium</taxon>
    </lineage>
</organism>
<dbReference type="EMBL" id="CAMXCT020003979">
    <property type="protein sequence ID" value="CAL1160524.1"/>
    <property type="molecule type" value="Genomic_DNA"/>
</dbReference>
<name>A0A9P1DAI6_9DINO</name>
<comment type="caution">
    <text evidence="1">The sequence shown here is derived from an EMBL/GenBank/DDBJ whole genome shotgun (WGS) entry which is preliminary data.</text>
</comment>
<reference evidence="1" key="1">
    <citation type="submission" date="2022-10" db="EMBL/GenBank/DDBJ databases">
        <authorList>
            <person name="Chen Y."/>
            <person name="Dougan E. K."/>
            <person name="Chan C."/>
            <person name="Rhodes N."/>
            <person name="Thang M."/>
        </authorList>
    </citation>
    <scope>NUCLEOTIDE SEQUENCE</scope>
</reference>
<reference evidence="2" key="2">
    <citation type="submission" date="2024-04" db="EMBL/GenBank/DDBJ databases">
        <authorList>
            <person name="Chen Y."/>
            <person name="Shah S."/>
            <person name="Dougan E. K."/>
            <person name="Thang M."/>
            <person name="Chan C."/>
        </authorList>
    </citation>
    <scope>NUCLEOTIDE SEQUENCE [LARGE SCALE GENOMIC DNA]</scope>
</reference>
<protein>
    <submittedName>
        <fullName evidence="1">Uncharacterized protein</fullName>
    </submittedName>
</protein>
<evidence type="ECO:0000313" key="1">
    <source>
        <dbReference type="EMBL" id="CAI4007149.1"/>
    </source>
</evidence>
<evidence type="ECO:0000313" key="2">
    <source>
        <dbReference type="EMBL" id="CAL1160524.1"/>
    </source>
</evidence>